<reference evidence="19 20" key="1">
    <citation type="submission" date="2019-10" db="EMBL/GenBank/DDBJ databases">
        <title>New genus of Silvanigrellaceae.</title>
        <authorList>
            <person name="Pitt A."/>
            <person name="Hahn M.W."/>
        </authorList>
    </citation>
    <scope>NUCLEOTIDE SEQUENCE [LARGE SCALE GENOMIC DNA]</scope>
    <source>
        <strain evidence="19 20">33A1-SZDP</strain>
    </source>
</reference>
<evidence type="ECO:0000256" key="10">
    <source>
        <dbReference type="ARBA" id="ARBA00022840"/>
    </source>
</evidence>
<name>A0A833JDQ3_9BACT</name>
<dbReference type="Pfam" id="PF01588">
    <property type="entry name" value="tRNA_bind"/>
    <property type="match status" value="1"/>
</dbReference>
<comment type="function">
    <text evidence="1">Is required not only for elongation of protein synthesis but also for the initiation of all mRNA translation through initiator tRNA(fMet) aminoacylation.</text>
</comment>
<dbReference type="PANTHER" id="PTHR43326">
    <property type="entry name" value="METHIONYL-TRNA SYNTHETASE"/>
    <property type="match status" value="1"/>
</dbReference>
<comment type="caution">
    <text evidence="19">The sequence shown here is derived from an EMBL/GenBank/DDBJ whole genome shotgun (WGS) entry which is preliminary data.</text>
</comment>
<dbReference type="RefSeq" id="WP_152213761.1">
    <property type="nucleotide sequence ID" value="NZ_WFLN01000009.1"/>
</dbReference>
<dbReference type="PROSITE" id="PS50886">
    <property type="entry name" value="TRBD"/>
    <property type="match status" value="1"/>
</dbReference>
<dbReference type="FunFam" id="2.40.50.140:FF:000042">
    <property type="entry name" value="Methionine--tRNA ligase"/>
    <property type="match status" value="1"/>
</dbReference>
<dbReference type="GO" id="GO:0005524">
    <property type="term" value="F:ATP binding"/>
    <property type="evidence" value="ECO:0007669"/>
    <property type="project" value="UniProtKB-KW"/>
</dbReference>
<dbReference type="SUPFAM" id="SSF52374">
    <property type="entry name" value="Nucleotidylyl transferase"/>
    <property type="match status" value="1"/>
</dbReference>
<dbReference type="Gene3D" id="3.40.50.620">
    <property type="entry name" value="HUPs"/>
    <property type="match status" value="1"/>
</dbReference>
<feature type="domain" description="TRNA-binding" evidence="18">
    <location>
        <begin position="558"/>
        <end position="660"/>
    </location>
</feature>
<dbReference type="InterPro" id="IPR023457">
    <property type="entry name" value="Met-tRNA_synth_2"/>
</dbReference>
<dbReference type="EMBL" id="WFLN01000009">
    <property type="protein sequence ID" value="KAB8028611.1"/>
    <property type="molecule type" value="Genomic_DNA"/>
</dbReference>
<evidence type="ECO:0000256" key="3">
    <source>
        <dbReference type="ARBA" id="ARBA00011738"/>
    </source>
</evidence>
<keyword evidence="11 16" id="KW-0694">RNA-binding</keyword>
<dbReference type="Gene3D" id="2.40.50.140">
    <property type="entry name" value="Nucleic acid-binding proteins"/>
    <property type="match status" value="1"/>
</dbReference>
<evidence type="ECO:0000313" key="20">
    <source>
        <dbReference type="Proteomes" id="UP000442694"/>
    </source>
</evidence>
<evidence type="ECO:0000256" key="17">
    <source>
        <dbReference type="RuleBase" id="RU363039"/>
    </source>
</evidence>
<keyword evidence="7 16" id="KW-0820">tRNA-binding</keyword>
<dbReference type="InterPro" id="IPR014758">
    <property type="entry name" value="Met-tRNA_synth"/>
</dbReference>
<keyword evidence="12 17" id="KW-0648">Protein biosynthesis</keyword>
<dbReference type="SUPFAM" id="SSF47323">
    <property type="entry name" value="Anticodon-binding domain of a subclass of class I aminoacyl-tRNA synthetases"/>
    <property type="match status" value="1"/>
</dbReference>
<keyword evidence="6" id="KW-0963">Cytoplasm</keyword>
<evidence type="ECO:0000256" key="6">
    <source>
        <dbReference type="ARBA" id="ARBA00022490"/>
    </source>
</evidence>
<organism evidence="19 20">
    <name type="scientific">Fluviispira multicolorata</name>
    <dbReference type="NCBI Taxonomy" id="2654512"/>
    <lineage>
        <taxon>Bacteria</taxon>
        <taxon>Pseudomonadati</taxon>
        <taxon>Bdellovibrionota</taxon>
        <taxon>Oligoflexia</taxon>
        <taxon>Silvanigrellales</taxon>
        <taxon>Silvanigrellaceae</taxon>
        <taxon>Fluviispira</taxon>
    </lineage>
</organism>
<evidence type="ECO:0000256" key="1">
    <source>
        <dbReference type="ARBA" id="ARBA00003314"/>
    </source>
</evidence>
<keyword evidence="9 17" id="KW-0547">Nucleotide-binding</keyword>
<keyword evidence="20" id="KW-1185">Reference proteome</keyword>
<gene>
    <name evidence="19" type="primary">metG</name>
    <name evidence="19" type="ORF">GCL57_12900</name>
</gene>
<dbReference type="PRINTS" id="PR01041">
    <property type="entry name" value="TRNASYNTHMET"/>
</dbReference>
<dbReference type="SUPFAM" id="SSF50249">
    <property type="entry name" value="Nucleic acid-binding proteins"/>
    <property type="match status" value="1"/>
</dbReference>
<dbReference type="InterPro" id="IPR014729">
    <property type="entry name" value="Rossmann-like_a/b/a_fold"/>
</dbReference>
<evidence type="ECO:0000256" key="2">
    <source>
        <dbReference type="ARBA" id="ARBA00004496"/>
    </source>
</evidence>
<dbReference type="Proteomes" id="UP000442694">
    <property type="component" value="Unassembled WGS sequence"/>
</dbReference>
<dbReference type="EC" id="6.1.1.10" evidence="4"/>
<dbReference type="PANTHER" id="PTHR43326:SF1">
    <property type="entry name" value="METHIONINE--TRNA LIGASE, MITOCHONDRIAL"/>
    <property type="match status" value="1"/>
</dbReference>
<evidence type="ECO:0000256" key="7">
    <source>
        <dbReference type="ARBA" id="ARBA00022555"/>
    </source>
</evidence>
<evidence type="ECO:0000256" key="12">
    <source>
        <dbReference type="ARBA" id="ARBA00022917"/>
    </source>
</evidence>
<dbReference type="CDD" id="cd07957">
    <property type="entry name" value="Anticodon_Ia_Met"/>
    <property type="match status" value="1"/>
</dbReference>
<comment type="similarity">
    <text evidence="17">Belongs to the class-I aminoacyl-tRNA synthetase family.</text>
</comment>
<keyword evidence="13 17" id="KW-0030">Aminoacyl-tRNA synthetase</keyword>
<evidence type="ECO:0000256" key="11">
    <source>
        <dbReference type="ARBA" id="ARBA00022884"/>
    </source>
</evidence>
<dbReference type="CDD" id="cd00814">
    <property type="entry name" value="MetRS_core"/>
    <property type="match status" value="1"/>
</dbReference>
<dbReference type="InterPro" id="IPR012340">
    <property type="entry name" value="NA-bd_OB-fold"/>
</dbReference>
<evidence type="ECO:0000256" key="8">
    <source>
        <dbReference type="ARBA" id="ARBA00022598"/>
    </source>
</evidence>
<dbReference type="Gene3D" id="2.170.220.10">
    <property type="match status" value="1"/>
</dbReference>
<dbReference type="InterPro" id="IPR002547">
    <property type="entry name" value="tRNA-bd_dom"/>
</dbReference>
<evidence type="ECO:0000256" key="5">
    <source>
        <dbReference type="ARBA" id="ARBA00018753"/>
    </source>
</evidence>
<evidence type="ECO:0000256" key="15">
    <source>
        <dbReference type="ARBA" id="ARBA00047364"/>
    </source>
</evidence>
<keyword evidence="10 17" id="KW-0067">ATP-binding</keyword>
<sequence length="660" mass="75437">MTDSYKYFTTPIYYANGTPHAGHVYATIMASTLKAHYEQRGAKVKFLTGLDEHGEAVQDKAKELGKTPQEQVDEMAVLWKKEFERFEINNDIFMRTTDKAHIKNVQDILNYCHKKGDIYFGEHEGYYCVKCEGFITSSERDENNNCLIHKRPAELRKEKNYFFRTSKYRDQLKELIAKGHITQQERYINELIGMLENLDSDLSISRPKSRLAWGVELPFDTDHVAYVWFDALPNYVTGIGGIEEARTSYYWKNVQHIIGKDILKFHGIFWPAMCLSLDIPLPKLLVTGWILQDSHKMSKSLGNGINVEQILHYGRDTFVNYFFRATNPGEDIEFSWKSYFERYNSDLANGIGNLLARTLTMVEKYFANKIPNFSHNLLIEEQNEIINACNNASKNVAKAFDEFRIADALNEIWNLIALTDKHIAQQKPWELAKNNDPENMLRLGNVIATSVAVLRVTGYLSYSFFPNKMNDLLKSIGEDISNISNSFSKSQEFFAIKSGFNLVEIPKLYARIEIAAELVKVNLGLEQNKEKSESKKVTKVENKKEILQENSNIISIQDFMKVQMHVGTVLSAENVEGSDKLLRLVVSLGTLGERQIFSGIREWVKPEEIANRKVIIVSNLAPRKMKFGMSEGMMLATDTADGKVSPIYLPENLKEGALLT</sequence>
<evidence type="ECO:0000256" key="13">
    <source>
        <dbReference type="ARBA" id="ARBA00023146"/>
    </source>
</evidence>
<dbReference type="NCBIfam" id="NF008900">
    <property type="entry name" value="PRK12267.1"/>
    <property type="match status" value="1"/>
</dbReference>
<dbReference type="InterPro" id="IPR009080">
    <property type="entry name" value="tRNAsynth_Ia_anticodon-bd"/>
</dbReference>
<comment type="subcellular location">
    <subcellularLocation>
        <location evidence="2">Cytoplasm</location>
    </subcellularLocation>
</comment>
<dbReference type="InterPro" id="IPR033911">
    <property type="entry name" value="MetRS_core"/>
</dbReference>
<dbReference type="GO" id="GO:0005737">
    <property type="term" value="C:cytoplasm"/>
    <property type="evidence" value="ECO:0007669"/>
    <property type="project" value="UniProtKB-SubCell"/>
</dbReference>
<comment type="subunit">
    <text evidence="3">Homodimer.</text>
</comment>
<evidence type="ECO:0000256" key="14">
    <source>
        <dbReference type="ARBA" id="ARBA00030904"/>
    </source>
</evidence>
<dbReference type="CDD" id="cd02800">
    <property type="entry name" value="tRNA_bind_EcMetRS_like"/>
    <property type="match status" value="1"/>
</dbReference>
<evidence type="ECO:0000259" key="18">
    <source>
        <dbReference type="PROSITE" id="PS50886"/>
    </source>
</evidence>
<dbReference type="AlphaFoldDB" id="A0A833JDQ3"/>
<dbReference type="Pfam" id="PF09334">
    <property type="entry name" value="tRNA-synt_1g"/>
    <property type="match status" value="2"/>
</dbReference>
<dbReference type="GO" id="GO:0004825">
    <property type="term" value="F:methionine-tRNA ligase activity"/>
    <property type="evidence" value="ECO:0007669"/>
    <property type="project" value="UniProtKB-EC"/>
</dbReference>
<comment type="catalytic activity">
    <reaction evidence="15">
        <text>tRNA(Met) + L-methionine + ATP = L-methionyl-tRNA(Met) + AMP + diphosphate</text>
        <dbReference type="Rhea" id="RHEA:13481"/>
        <dbReference type="Rhea" id="RHEA-COMP:9667"/>
        <dbReference type="Rhea" id="RHEA-COMP:9698"/>
        <dbReference type="ChEBI" id="CHEBI:30616"/>
        <dbReference type="ChEBI" id="CHEBI:33019"/>
        <dbReference type="ChEBI" id="CHEBI:57844"/>
        <dbReference type="ChEBI" id="CHEBI:78442"/>
        <dbReference type="ChEBI" id="CHEBI:78530"/>
        <dbReference type="ChEBI" id="CHEBI:456215"/>
        <dbReference type="EC" id="6.1.1.10"/>
    </reaction>
</comment>
<evidence type="ECO:0000256" key="4">
    <source>
        <dbReference type="ARBA" id="ARBA00012838"/>
    </source>
</evidence>
<dbReference type="Gene3D" id="1.10.730.10">
    <property type="entry name" value="Isoleucyl-tRNA Synthetase, Domain 1"/>
    <property type="match status" value="1"/>
</dbReference>
<proteinExistence type="inferred from homology"/>
<protein>
    <recommendedName>
        <fullName evidence="5">Methionine--tRNA ligase</fullName>
        <ecNumber evidence="4">6.1.1.10</ecNumber>
    </recommendedName>
    <alternativeName>
        <fullName evidence="14">Methionyl-tRNA synthetase</fullName>
    </alternativeName>
</protein>
<dbReference type="InterPro" id="IPR015413">
    <property type="entry name" value="Methionyl/Leucyl_tRNA_Synth"/>
</dbReference>
<accession>A0A833JDQ3</accession>
<dbReference type="FunFam" id="2.170.220.10:FF:000003">
    <property type="entry name" value="Methionine--tRNA ligase"/>
    <property type="match status" value="1"/>
</dbReference>
<dbReference type="GO" id="GO:0000049">
    <property type="term" value="F:tRNA binding"/>
    <property type="evidence" value="ECO:0007669"/>
    <property type="project" value="UniProtKB-UniRule"/>
</dbReference>
<dbReference type="GO" id="GO:0006431">
    <property type="term" value="P:methionyl-tRNA aminoacylation"/>
    <property type="evidence" value="ECO:0007669"/>
    <property type="project" value="InterPro"/>
</dbReference>
<evidence type="ECO:0000313" key="19">
    <source>
        <dbReference type="EMBL" id="KAB8028611.1"/>
    </source>
</evidence>
<dbReference type="InterPro" id="IPR041872">
    <property type="entry name" value="Anticodon_Met"/>
</dbReference>
<dbReference type="InterPro" id="IPR004495">
    <property type="entry name" value="Met-tRNA-synth_bsu_C"/>
</dbReference>
<evidence type="ECO:0000256" key="9">
    <source>
        <dbReference type="ARBA" id="ARBA00022741"/>
    </source>
</evidence>
<evidence type="ECO:0000256" key="16">
    <source>
        <dbReference type="PROSITE-ProRule" id="PRU00209"/>
    </source>
</evidence>
<keyword evidence="8 17" id="KW-0436">Ligase</keyword>
<dbReference type="NCBIfam" id="TIGR00398">
    <property type="entry name" value="metG"/>
    <property type="match status" value="1"/>
</dbReference>